<reference evidence="3" key="1">
    <citation type="submission" date="2020-05" db="EMBL/GenBank/DDBJ databases">
        <title>Mycena genomes resolve the evolution of fungal bioluminescence.</title>
        <authorList>
            <person name="Tsai I.J."/>
        </authorList>
    </citation>
    <scope>NUCLEOTIDE SEQUENCE</scope>
    <source>
        <strain evidence="3">CCC161011</strain>
    </source>
</reference>
<evidence type="ECO:0000259" key="2">
    <source>
        <dbReference type="Pfam" id="PF24883"/>
    </source>
</evidence>
<dbReference type="OrthoDB" id="3066271at2759"/>
<evidence type="ECO:0000313" key="3">
    <source>
        <dbReference type="EMBL" id="KAF7352501.1"/>
    </source>
</evidence>
<dbReference type="PANTHER" id="PTHR10039:SF16">
    <property type="entry name" value="GPI INOSITOL-DEACYLASE"/>
    <property type="match status" value="1"/>
</dbReference>
<dbReference type="Gene3D" id="3.40.50.300">
    <property type="entry name" value="P-loop containing nucleotide triphosphate hydrolases"/>
    <property type="match status" value="1"/>
</dbReference>
<dbReference type="Pfam" id="PF24883">
    <property type="entry name" value="NPHP3_N"/>
    <property type="match status" value="1"/>
</dbReference>
<dbReference type="PANTHER" id="PTHR10039">
    <property type="entry name" value="AMELOGENIN"/>
    <property type="match status" value="1"/>
</dbReference>
<keyword evidence="1" id="KW-0677">Repeat</keyword>
<comment type="caution">
    <text evidence="3">The sequence shown here is derived from an EMBL/GenBank/DDBJ whole genome shotgun (WGS) entry which is preliminary data.</text>
</comment>
<accession>A0A8H6Y5C2</accession>
<dbReference type="EMBL" id="JACAZI010000009">
    <property type="protein sequence ID" value="KAF7352501.1"/>
    <property type="molecule type" value="Genomic_DNA"/>
</dbReference>
<organism evidence="3 4">
    <name type="scientific">Mycena venus</name>
    <dbReference type="NCBI Taxonomy" id="2733690"/>
    <lineage>
        <taxon>Eukaryota</taxon>
        <taxon>Fungi</taxon>
        <taxon>Dikarya</taxon>
        <taxon>Basidiomycota</taxon>
        <taxon>Agaricomycotina</taxon>
        <taxon>Agaricomycetes</taxon>
        <taxon>Agaricomycetidae</taxon>
        <taxon>Agaricales</taxon>
        <taxon>Marasmiineae</taxon>
        <taxon>Mycenaceae</taxon>
        <taxon>Mycena</taxon>
    </lineage>
</organism>
<gene>
    <name evidence="3" type="ORF">MVEN_01215000</name>
</gene>
<name>A0A8H6Y5C2_9AGAR</name>
<dbReference type="AlphaFoldDB" id="A0A8H6Y5C2"/>
<dbReference type="InterPro" id="IPR027417">
    <property type="entry name" value="P-loop_NTPase"/>
</dbReference>
<proteinExistence type="predicted"/>
<evidence type="ECO:0000313" key="4">
    <source>
        <dbReference type="Proteomes" id="UP000620124"/>
    </source>
</evidence>
<keyword evidence="4" id="KW-1185">Reference proteome</keyword>
<dbReference type="Proteomes" id="UP000620124">
    <property type="component" value="Unassembled WGS sequence"/>
</dbReference>
<protein>
    <submittedName>
        <fullName evidence="3">Ankyrin-3</fullName>
    </submittedName>
</protein>
<feature type="domain" description="Nephrocystin 3-like N-terminal" evidence="2">
    <location>
        <begin position="247"/>
        <end position="408"/>
    </location>
</feature>
<evidence type="ECO:0000256" key="1">
    <source>
        <dbReference type="ARBA" id="ARBA00022737"/>
    </source>
</evidence>
<dbReference type="InterPro" id="IPR056884">
    <property type="entry name" value="NPHP3-like_N"/>
</dbReference>
<dbReference type="SUPFAM" id="SSF52540">
    <property type="entry name" value="P-loop containing nucleoside triphosphate hydrolases"/>
    <property type="match status" value="1"/>
</dbReference>
<sequence length="470" mass="52997">MASLAFAYGSFGDILESIKLIAKIVKLIQNGAVSNECTQIGKELESFSSELNHLSTILQSTPPLPQFLVDRLQAESALRDLVLSKFKAKIAASRSFFGKVRWAISEEKDVADFRRKLAERRAALSGVVDQINLIGQSRVQGLVNGVGEQVRLGNDRIQDGIGRQLQDQNQILSRVRGGVDDVGEQVRLGIDQVQARVSGVDRQLIAQERKLKQYQISDFEEKLWKWLEFPPRMAGMQHETQKLHHKGTGKWFLDGSEFNAWKDKPGFLWIEGQSGTGKTVLSSIVIQKLVDDPQRFIQGTGVAFFYFDFRDQLKQRVEIMLRSIILQLSAQSPHPYAALDLQYEISKGQTLPTYQDLVDVLETLLSEIGRTYIILDALDEYKDIVLLIQFISRLRSWTKSDPHVPLTSQPREIFATAFEDIPQETLGFTTTQSDIHLFVSSELSRNPGLEQFSQQVENVATKVVEKSSGM</sequence>